<evidence type="ECO:0000313" key="3">
    <source>
        <dbReference type="Proteomes" id="UP000094056"/>
    </source>
</evidence>
<accession>A0A1E3X442</accession>
<reference evidence="2 3" key="1">
    <citation type="submission" date="2016-07" db="EMBL/GenBank/DDBJ databases">
        <title>Draft genome of Scalindua rubra, obtained from a brine-seawater interface in the Red Sea, sheds light on salt adaptation in anammox bacteria.</title>
        <authorList>
            <person name="Speth D.R."/>
            <person name="Lagkouvardos I."/>
            <person name="Wang Y."/>
            <person name="Qian P.-Y."/>
            <person name="Dutilh B.E."/>
            <person name="Jetten M.S."/>
        </authorList>
    </citation>
    <scope>NUCLEOTIDE SEQUENCE [LARGE SCALE GENOMIC DNA]</scope>
    <source>
        <strain evidence="2">BSI-1</strain>
    </source>
</reference>
<gene>
    <name evidence="2" type="primary">flgB</name>
    <name evidence="2" type="ORF">SCARUB_04512</name>
</gene>
<evidence type="ECO:0000313" key="2">
    <source>
        <dbReference type="EMBL" id="ODS30378.1"/>
    </source>
</evidence>
<sequence length="87" mass="9882">MDFSDKNIILLSKLLDLTYTKNKVIANNIANANTPGYKKVEASFMKELQKAIESNKIEKVKNVEENITFSKSKSTRKDGTTLIWIES</sequence>
<keyword evidence="2" id="KW-0282">Flagellum</keyword>
<dbReference type="Proteomes" id="UP000094056">
    <property type="component" value="Unassembled WGS sequence"/>
</dbReference>
<protein>
    <submittedName>
        <fullName evidence="2">Flagellar basal-body rod protein FlgB</fullName>
    </submittedName>
</protein>
<name>A0A1E3X442_9BACT</name>
<proteinExistence type="predicted"/>
<feature type="domain" description="Flagellar basal body rod protein N-terminal" evidence="1">
    <location>
        <begin position="23"/>
        <end position="38"/>
    </location>
</feature>
<dbReference type="EMBL" id="MAYW01000235">
    <property type="protein sequence ID" value="ODS30378.1"/>
    <property type="molecule type" value="Genomic_DNA"/>
</dbReference>
<comment type="caution">
    <text evidence="2">The sequence shown here is derived from an EMBL/GenBank/DDBJ whole genome shotgun (WGS) entry which is preliminary data.</text>
</comment>
<dbReference type="AlphaFoldDB" id="A0A1E3X442"/>
<dbReference type="Pfam" id="PF00460">
    <property type="entry name" value="Flg_bb_rod"/>
    <property type="match status" value="1"/>
</dbReference>
<evidence type="ECO:0000259" key="1">
    <source>
        <dbReference type="Pfam" id="PF00460"/>
    </source>
</evidence>
<keyword evidence="2" id="KW-0969">Cilium</keyword>
<dbReference type="InterPro" id="IPR001444">
    <property type="entry name" value="Flag_bb_rod_N"/>
</dbReference>
<keyword evidence="2" id="KW-0966">Cell projection</keyword>
<organism evidence="2 3">
    <name type="scientific">Candidatus Scalindua rubra</name>
    <dbReference type="NCBI Taxonomy" id="1872076"/>
    <lineage>
        <taxon>Bacteria</taxon>
        <taxon>Pseudomonadati</taxon>
        <taxon>Planctomycetota</taxon>
        <taxon>Candidatus Brocadiia</taxon>
        <taxon>Candidatus Brocadiales</taxon>
        <taxon>Candidatus Scalinduaceae</taxon>
        <taxon>Candidatus Scalindua</taxon>
    </lineage>
</organism>